<dbReference type="InterPro" id="IPR036465">
    <property type="entry name" value="vWFA_dom_sf"/>
</dbReference>
<reference evidence="3" key="1">
    <citation type="submission" date="2022-10" db="EMBL/GenBank/DDBJ databases">
        <title>Roseovarius pelagicus sp. nov., isolated from Arctic seawater.</title>
        <authorList>
            <person name="Hong Y.W."/>
            <person name="Hwang C.Y."/>
        </authorList>
    </citation>
    <scope>NUCLEOTIDE SEQUENCE</scope>
    <source>
        <strain evidence="3">HL-MP18</strain>
    </source>
</reference>
<dbReference type="InterPro" id="IPR028087">
    <property type="entry name" value="Tad_N"/>
</dbReference>
<dbReference type="Gene3D" id="3.40.50.410">
    <property type="entry name" value="von Willebrand factor, type A domain"/>
    <property type="match status" value="1"/>
</dbReference>
<accession>A0ABY6DA85</accession>
<keyword evidence="1" id="KW-1133">Transmembrane helix</keyword>
<evidence type="ECO:0000313" key="4">
    <source>
        <dbReference type="Proteomes" id="UP001064087"/>
    </source>
</evidence>
<proteinExistence type="predicted"/>
<sequence length="585" mass="65182">MKRHRSQFRSSVGDAIMRPNRMSTRSHSWLRGFARDEDGAVIVFSFFILIMMLVAGGIAIDISRQEMERARLQNTLDNAVLAAAGAPFGADPKAIVEDYFAKAQMTDYLHEIDDDGEGEDDIVTTLNSSMVKASASKEMNTHLMHLSGVKTLTATAASVAVRRVPKLEVAMVLDVSGSMGSNRKLTNLKAAAKTFVTTILNSSEHGDSVISVVPFSWNVAPGEGIYEALTVNETHHYSTCLRFDENDYNSASIDPDATYDQQIYTSLYGSFDNLTASWRSCFTEDRAEITPYSISESNLHTKIDSLHADGNTSGHLGMKWGAALLDPKFHSVATSLRGAELIDDELTDIPASYTEAETLKVIVMMGDGQNTTSYLFNDNSSYRGPNSDLVQVKWQQMEFKYAYHIYKHKTSYSENKCSKKNWECVYEASGPEQSAEFLHDVHDDRYWNIQEGEWISEYAFNRLDETLEGFISSEALDWEEAWGRMSPEYYGDITGDWGPWNDYRNSNSENGSDKDGMMDDICTATKNKGVVVYTIGFEISRGGTAETELKDCASSAAHYYRAEGVNINDAFNSIASNVVNLRLTQ</sequence>
<keyword evidence="1" id="KW-0472">Membrane</keyword>
<dbReference type="RefSeq" id="WP_263047675.1">
    <property type="nucleotide sequence ID" value="NZ_CP106738.1"/>
</dbReference>
<protein>
    <submittedName>
        <fullName evidence="3">Tad domain-containing protein</fullName>
    </submittedName>
</protein>
<evidence type="ECO:0000259" key="2">
    <source>
        <dbReference type="Pfam" id="PF13400"/>
    </source>
</evidence>
<dbReference type="Pfam" id="PF13400">
    <property type="entry name" value="Tad"/>
    <property type="match status" value="1"/>
</dbReference>
<evidence type="ECO:0000313" key="3">
    <source>
        <dbReference type="EMBL" id="UXX82894.1"/>
    </source>
</evidence>
<feature type="transmembrane region" description="Helical" evidence="1">
    <location>
        <begin position="40"/>
        <end position="60"/>
    </location>
</feature>
<gene>
    <name evidence="3" type="ORF">N7U68_17685</name>
</gene>
<keyword evidence="4" id="KW-1185">Reference proteome</keyword>
<organism evidence="3 4">
    <name type="scientific">Roseovarius pelagicus</name>
    <dbReference type="NCBI Taxonomy" id="2980108"/>
    <lineage>
        <taxon>Bacteria</taxon>
        <taxon>Pseudomonadati</taxon>
        <taxon>Pseudomonadota</taxon>
        <taxon>Alphaproteobacteria</taxon>
        <taxon>Rhodobacterales</taxon>
        <taxon>Roseobacteraceae</taxon>
        <taxon>Roseovarius</taxon>
    </lineage>
</organism>
<feature type="domain" description="Putative Flp pilus-assembly TadG-like N-terminal" evidence="2">
    <location>
        <begin position="39"/>
        <end position="85"/>
    </location>
</feature>
<dbReference type="EMBL" id="CP106738">
    <property type="protein sequence ID" value="UXX82894.1"/>
    <property type="molecule type" value="Genomic_DNA"/>
</dbReference>
<name>A0ABY6DA85_9RHOB</name>
<dbReference type="SUPFAM" id="SSF53300">
    <property type="entry name" value="vWA-like"/>
    <property type="match status" value="1"/>
</dbReference>
<keyword evidence="1" id="KW-0812">Transmembrane</keyword>
<evidence type="ECO:0000256" key="1">
    <source>
        <dbReference type="SAM" id="Phobius"/>
    </source>
</evidence>
<dbReference type="Proteomes" id="UP001064087">
    <property type="component" value="Chromosome"/>
</dbReference>